<comment type="caution">
    <text evidence="2">The sequence shown here is derived from an EMBL/GenBank/DDBJ whole genome shotgun (WGS) entry which is preliminary data.</text>
</comment>
<reference evidence="2 3" key="1">
    <citation type="submission" date="2023-01" db="EMBL/GenBank/DDBJ databases">
        <authorList>
            <person name="Yoon J.-W."/>
        </authorList>
    </citation>
    <scope>NUCLEOTIDE SEQUENCE [LARGE SCALE GENOMIC DNA]</scope>
    <source>
        <strain evidence="2 3">KMU-50</strain>
    </source>
</reference>
<proteinExistence type="predicted"/>
<evidence type="ECO:0000256" key="1">
    <source>
        <dbReference type="SAM" id="Coils"/>
    </source>
</evidence>
<sequence>MFRQVIANALNLANAISALPKTSQSQAIIQHASNFSDTEVPALQSFASACTSFLNSATPSVATMLKAIEGGATPESQKSALDNLISQIDGLDTLAVKSNTDLNSFRNTFNADCAELQTAVGQLRGQIAGLQARQSHYRQKAKELQSRINVMNVMVWVPFVGWIVKGASELASLITEHKSTEVALSDATSSLANVKAQEAQLNSSVVQAQQLQSLVGQLASGTQNVTNAVNMLKQQLDNEENFLNGVGDAPKLFLTAAQTSLQQLATQVS</sequence>
<dbReference type="Gene3D" id="1.20.1170.10">
    <property type="match status" value="1"/>
</dbReference>
<dbReference type="RefSeq" id="WP_271055296.1">
    <property type="nucleotide sequence ID" value="NZ_JAQIIO010000012.1"/>
</dbReference>
<protein>
    <submittedName>
        <fullName evidence="2">Uncharacterized protein</fullName>
    </submittedName>
</protein>
<evidence type="ECO:0000313" key="3">
    <source>
        <dbReference type="Proteomes" id="UP001528040"/>
    </source>
</evidence>
<dbReference type="EMBL" id="JAQIIO010000012">
    <property type="protein sequence ID" value="MDA5095583.1"/>
    <property type="molecule type" value="Genomic_DNA"/>
</dbReference>
<keyword evidence="3" id="KW-1185">Reference proteome</keyword>
<name>A0ABT4W6R8_9RHOB</name>
<organism evidence="2 3">
    <name type="scientific">Aliiroseovarius salicola</name>
    <dbReference type="NCBI Taxonomy" id="3009082"/>
    <lineage>
        <taxon>Bacteria</taxon>
        <taxon>Pseudomonadati</taxon>
        <taxon>Pseudomonadota</taxon>
        <taxon>Alphaproteobacteria</taxon>
        <taxon>Rhodobacterales</taxon>
        <taxon>Paracoccaceae</taxon>
        <taxon>Aliiroseovarius</taxon>
    </lineage>
</organism>
<dbReference type="SUPFAM" id="SSF58100">
    <property type="entry name" value="Bacterial hemolysins"/>
    <property type="match status" value="1"/>
</dbReference>
<dbReference type="Proteomes" id="UP001528040">
    <property type="component" value="Unassembled WGS sequence"/>
</dbReference>
<feature type="coiled-coil region" evidence="1">
    <location>
        <begin position="113"/>
        <end position="147"/>
    </location>
</feature>
<gene>
    <name evidence="2" type="ORF">O2N63_15950</name>
</gene>
<evidence type="ECO:0000313" key="2">
    <source>
        <dbReference type="EMBL" id="MDA5095583.1"/>
    </source>
</evidence>
<accession>A0ABT4W6R8</accession>
<keyword evidence="1" id="KW-0175">Coiled coil</keyword>